<dbReference type="RefSeq" id="WP_185130603.1">
    <property type="nucleotide sequence ID" value="NZ_JACJVO010000023.1"/>
</dbReference>
<dbReference type="PRINTS" id="PR00502">
    <property type="entry name" value="NUDIXFAMILY"/>
</dbReference>
<accession>A0A7X0VWZ6</accession>
<dbReference type="GO" id="GO:0016787">
    <property type="term" value="F:hydrolase activity"/>
    <property type="evidence" value="ECO:0007669"/>
    <property type="project" value="UniProtKB-KW"/>
</dbReference>
<dbReference type="Pfam" id="PF00293">
    <property type="entry name" value="NUDIX"/>
    <property type="match status" value="1"/>
</dbReference>
<dbReference type="EMBL" id="JACJVO010000023">
    <property type="protein sequence ID" value="MBB6732937.1"/>
    <property type="molecule type" value="Genomic_DNA"/>
</dbReference>
<comment type="cofactor">
    <cofactor evidence="1">
        <name>Mg(2+)</name>
        <dbReference type="ChEBI" id="CHEBI:18420"/>
    </cofactor>
</comment>
<name>A0A7X0VWZ6_9BACL</name>
<proteinExistence type="predicted"/>
<feature type="domain" description="Nudix hydrolase" evidence="4">
    <location>
        <begin position="1"/>
        <end position="132"/>
    </location>
</feature>
<organism evidence="5 6">
    <name type="scientific">Cohnella zeiphila</name>
    <dbReference type="NCBI Taxonomy" id="2761120"/>
    <lineage>
        <taxon>Bacteria</taxon>
        <taxon>Bacillati</taxon>
        <taxon>Bacillota</taxon>
        <taxon>Bacilli</taxon>
        <taxon>Bacillales</taxon>
        <taxon>Paenibacillaceae</taxon>
        <taxon>Cohnella</taxon>
    </lineage>
</organism>
<protein>
    <submittedName>
        <fullName evidence="5">8-oxo-dGTP diphosphatase</fullName>
    </submittedName>
</protein>
<evidence type="ECO:0000313" key="6">
    <source>
        <dbReference type="Proteomes" id="UP000564644"/>
    </source>
</evidence>
<evidence type="ECO:0000256" key="1">
    <source>
        <dbReference type="ARBA" id="ARBA00001946"/>
    </source>
</evidence>
<dbReference type="InterPro" id="IPR020476">
    <property type="entry name" value="Nudix_hydrolase"/>
</dbReference>
<dbReference type="PANTHER" id="PTHR43222:SF2">
    <property type="entry name" value="NUDIX HYDROLASE 23, CHLOROPLASTIC"/>
    <property type="match status" value="1"/>
</dbReference>
<evidence type="ECO:0000256" key="3">
    <source>
        <dbReference type="ARBA" id="ARBA00022842"/>
    </source>
</evidence>
<dbReference type="Gene3D" id="3.90.79.10">
    <property type="entry name" value="Nucleoside Triphosphate Pyrophosphohydrolase"/>
    <property type="match status" value="1"/>
</dbReference>
<dbReference type="InterPro" id="IPR000086">
    <property type="entry name" value="NUDIX_hydrolase_dom"/>
</dbReference>
<sequence>MIKYNICFIRRGDRILLLNRELPSWMGCWNGVGGKLEPGESPRDSMAREIAEETGITACRITYKGLVTWTSDGGRFGGMYLYLGELPDTYEYPTPIKTPEGILDWKKIDWILHPDNVGVTSNLPVFLRAVLEDPRCYDHHVAYRDGRLAEHRSVVIVPDTETLAGTEAYLRLRGEVPTGG</sequence>
<evidence type="ECO:0000313" key="5">
    <source>
        <dbReference type="EMBL" id="MBB6732937.1"/>
    </source>
</evidence>
<keyword evidence="6" id="KW-1185">Reference proteome</keyword>
<dbReference type="PROSITE" id="PS51462">
    <property type="entry name" value="NUDIX"/>
    <property type="match status" value="1"/>
</dbReference>
<keyword evidence="2" id="KW-0378">Hydrolase</keyword>
<gene>
    <name evidence="5" type="ORF">H7C18_18635</name>
</gene>
<evidence type="ECO:0000259" key="4">
    <source>
        <dbReference type="PROSITE" id="PS51462"/>
    </source>
</evidence>
<evidence type="ECO:0000256" key="2">
    <source>
        <dbReference type="ARBA" id="ARBA00022801"/>
    </source>
</evidence>
<dbReference type="SUPFAM" id="SSF55811">
    <property type="entry name" value="Nudix"/>
    <property type="match status" value="1"/>
</dbReference>
<dbReference type="InterPro" id="IPR015797">
    <property type="entry name" value="NUDIX_hydrolase-like_dom_sf"/>
</dbReference>
<dbReference type="CDD" id="cd18886">
    <property type="entry name" value="NUDIX_MutT_Nudt1"/>
    <property type="match status" value="1"/>
</dbReference>
<dbReference type="AlphaFoldDB" id="A0A7X0VWZ6"/>
<comment type="caution">
    <text evidence="5">The sequence shown here is derived from an EMBL/GenBank/DDBJ whole genome shotgun (WGS) entry which is preliminary data.</text>
</comment>
<dbReference type="PANTHER" id="PTHR43222">
    <property type="entry name" value="NUDIX HYDROLASE 23"/>
    <property type="match status" value="1"/>
</dbReference>
<reference evidence="5 6" key="1">
    <citation type="submission" date="2020-08" db="EMBL/GenBank/DDBJ databases">
        <title>Cohnella phylogeny.</title>
        <authorList>
            <person name="Dunlap C."/>
        </authorList>
    </citation>
    <scope>NUCLEOTIDE SEQUENCE [LARGE SCALE GENOMIC DNA]</scope>
    <source>
        <strain evidence="5 6">CBP 2801</strain>
    </source>
</reference>
<dbReference type="Proteomes" id="UP000564644">
    <property type="component" value="Unassembled WGS sequence"/>
</dbReference>
<keyword evidence="3" id="KW-0460">Magnesium</keyword>